<dbReference type="PRINTS" id="PR00300">
    <property type="entry name" value="CLPPROTEASEA"/>
</dbReference>
<proteinExistence type="predicted"/>
<sequence length="88" mass="9767">MEAVRCRPYAILLLDQLEMAHKDVTLILFQILDESSLMDSQGRKNTIIRVRSNLGLDILAWPSSVASDGSVTSFAKTIILDIAEHHSS</sequence>
<dbReference type="GO" id="GO:0042026">
    <property type="term" value="P:protein refolding"/>
    <property type="evidence" value="ECO:0007669"/>
    <property type="project" value="TreeGrafter"/>
</dbReference>
<keyword evidence="2" id="KW-0067">ATP-binding</keyword>
<keyword evidence="5" id="KW-1185">Reference proteome</keyword>
<dbReference type="InterPro" id="IPR003959">
    <property type="entry name" value="ATPase_AAA_core"/>
</dbReference>
<feature type="domain" description="ATPase AAA-type core" evidence="3">
    <location>
        <begin position="2"/>
        <end position="57"/>
    </location>
</feature>
<dbReference type="AlphaFoldDB" id="A0A0C9W3V4"/>
<evidence type="ECO:0000313" key="4">
    <source>
        <dbReference type="EMBL" id="KIJ46822.1"/>
    </source>
</evidence>
<evidence type="ECO:0000259" key="3">
    <source>
        <dbReference type="Pfam" id="PF07724"/>
    </source>
</evidence>
<dbReference type="Proteomes" id="UP000054279">
    <property type="component" value="Unassembled WGS sequence"/>
</dbReference>
<dbReference type="GO" id="GO:0043335">
    <property type="term" value="P:protein unfolding"/>
    <property type="evidence" value="ECO:0007669"/>
    <property type="project" value="TreeGrafter"/>
</dbReference>
<dbReference type="GO" id="GO:0005524">
    <property type="term" value="F:ATP binding"/>
    <property type="evidence" value="ECO:0007669"/>
    <property type="project" value="UniProtKB-KW"/>
</dbReference>
<reference evidence="4 5" key="1">
    <citation type="submission" date="2014-06" db="EMBL/GenBank/DDBJ databases">
        <title>Evolutionary Origins and Diversification of the Mycorrhizal Mutualists.</title>
        <authorList>
            <consortium name="DOE Joint Genome Institute"/>
            <consortium name="Mycorrhizal Genomics Consortium"/>
            <person name="Kohler A."/>
            <person name="Kuo A."/>
            <person name="Nagy L.G."/>
            <person name="Floudas D."/>
            <person name="Copeland A."/>
            <person name="Barry K.W."/>
            <person name="Cichocki N."/>
            <person name="Veneault-Fourrey C."/>
            <person name="LaButti K."/>
            <person name="Lindquist E.A."/>
            <person name="Lipzen A."/>
            <person name="Lundell T."/>
            <person name="Morin E."/>
            <person name="Murat C."/>
            <person name="Riley R."/>
            <person name="Ohm R."/>
            <person name="Sun H."/>
            <person name="Tunlid A."/>
            <person name="Henrissat B."/>
            <person name="Grigoriev I.V."/>
            <person name="Hibbett D.S."/>
            <person name="Martin F."/>
        </authorList>
    </citation>
    <scope>NUCLEOTIDE SEQUENCE [LARGE SCALE GENOMIC DNA]</scope>
    <source>
        <strain evidence="4 5">SS14</strain>
    </source>
</reference>
<evidence type="ECO:0000256" key="2">
    <source>
        <dbReference type="ARBA" id="ARBA00022840"/>
    </source>
</evidence>
<evidence type="ECO:0000256" key="1">
    <source>
        <dbReference type="ARBA" id="ARBA00022741"/>
    </source>
</evidence>
<dbReference type="OrthoDB" id="47330at2759"/>
<keyword evidence="1" id="KW-0547">Nucleotide-binding</keyword>
<dbReference type="Pfam" id="PF07724">
    <property type="entry name" value="AAA_2"/>
    <property type="match status" value="1"/>
</dbReference>
<dbReference type="InterPro" id="IPR027417">
    <property type="entry name" value="P-loop_NTPase"/>
</dbReference>
<dbReference type="InterPro" id="IPR050130">
    <property type="entry name" value="ClpA_ClpB"/>
</dbReference>
<dbReference type="GO" id="GO:0005759">
    <property type="term" value="C:mitochondrial matrix"/>
    <property type="evidence" value="ECO:0007669"/>
    <property type="project" value="TreeGrafter"/>
</dbReference>
<dbReference type="Gene3D" id="3.40.50.300">
    <property type="entry name" value="P-loop containing nucleotide triphosphate hydrolases"/>
    <property type="match status" value="1"/>
</dbReference>
<dbReference type="PANTHER" id="PTHR11638:SF176">
    <property type="entry name" value="HEAT SHOCK PROTEIN 78, MITOCHONDRIAL"/>
    <property type="match status" value="1"/>
</dbReference>
<name>A0A0C9W3V4_SPHS4</name>
<dbReference type="GO" id="GO:0016887">
    <property type="term" value="F:ATP hydrolysis activity"/>
    <property type="evidence" value="ECO:0007669"/>
    <property type="project" value="InterPro"/>
</dbReference>
<dbReference type="PANTHER" id="PTHR11638">
    <property type="entry name" value="ATP-DEPENDENT CLP PROTEASE"/>
    <property type="match status" value="1"/>
</dbReference>
<gene>
    <name evidence="4" type="ORF">M422DRAFT_249564</name>
</gene>
<dbReference type="HOGENOM" id="CLU_2470526_0_0_1"/>
<dbReference type="GO" id="GO:0034605">
    <property type="term" value="P:cellular response to heat"/>
    <property type="evidence" value="ECO:0007669"/>
    <property type="project" value="TreeGrafter"/>
</dbReference>
<dbReference type="SUPFAM" id="SSF52540">
    <property type="entry name" value="P-loop containing nucleoside triphosphate hydrolases"/>
    <property type="match status" value="1"/>
</dbReference>
<dbReference type="InterPro" id="IPR001270">
    <property type="entry name" value="ClpA/B"/>
</dbReference>
<protein>
    <recommendedName>
        <fullName evidence="3">ATPase AAA-type core domain-containing protein</fullName>
    </recommendedName>
</protein>
<organism evidence="4 5">
    <name type="scientific">Sphaerobolus stellatus (strain SS14)</name>
    <dbReference type="NCBI Taxonomy" id="990650"/>
    <lineage>
        <taxon>Eukaryota</taxon>
        <taxon>Fungi</taxon>
        <taxon>Dikarya</taxon>
        <taxon>Basidiomycota</taxon>
        <taxon>Agaricomycotina</taxon>
        <taxon>Agaricomycetes</taxon>
        <taxon>Phallomycetidae</taxon>
        <taxon>Geastrales</taxon>
        <taxon>Sphaerobolaceae</taxon>
        <taxon>Sphaerobolus</taxon>
    </lineage>
</organism>
<accession>A0A0C9W3V4</accession>
<evidence type="ECO:0000313" key="5">
    <source>
        <dbReference type="Proteomes" id="UP000054279"/>
    </source>
</evidence>
<dbReference type="EMBL" id="KN837105">
    <property type="protein sequence ID" value="KIJ46822.1"/>
    <property type="molecule type" value="Genomic_DNA"/>
</dbReference>